<dbReference type="Proteomes" id="UP000044841">
    <property type="component" value="Unassembled WGS sequence"/>
</dbReference>
<dbReference type="EMBL" id="CYGV01001722">
    <property type="protein sequence ID" value="CUA76611.1"/>
    <property type="molecule type" value="Genomic_DNA"/>
</dbReference>
<evidence type="ECO:0000256" key="1">
    <source>
        <dbReference type="SAM" id="MobiDB-lite"/>
    </source>
</evidence>
<dbReference type="AlphaFoldDB" id="A0A0K6GDR2"/>
<feature type="compositionally biased region" description="Polar residues" evidence="1">
    <location>
        <begin position="625"/>
        <end position="636"/>
    </location>
</feature>
<name>A0A0K6GDR2_9AGAM</name>
<proteinExistence type="predicted"/>
<evidence type="ECO:0000313" key="3">
    <source>
        <dbReference type="Proteomes" id="UP000044841"/>
    </source>
</evidence>
<organism evidence="2 3">
    <name type="scientific">Rhizoctonia solani</name>
    <dbReference type="NCBI Taxonomy" id="456999"/>
    <lineage>
        <taxon>Eukaryota</taxon>
        <taxon>Fungi</taxon>
        <taxon>Dikarya</taxon>
        <taxon>Basidiomycota</taxon>
        <taxon>Agaricomycotina</taxon>
        <taxon>Agaricomycetes</taxon>
        <taxon>Cantharellales</taxon>
        <taxon>Ceratobasidiaceae</taxon>
        <taxon>Rhizoctonia</taxon>
    </lineage>
</organism>
<feature type="region of interest" description="Disordered" evidence="1">
    <location>
        <begin position="611"/>
        <end position="636"/>
    </location>
</feature>
<evidence type="ECO:0000313" key="2">
    <source>
        <dbReference type="EMBL" id="CUA76611.1"/>
    </source>
</evidence>
<reference evidence="2 3" key="1">
    <citation type="submission" date="2015-07" db="EMBL/GenBank/DDBJ databases">
        <authorList>
            <person name="Noorani M."/>
        </authorList>
    </citation>
    <scope>NUCLEOTIDE SEQUENCE [LARGE SCALE GENOMIC DNA]</scope>
    <source>
        <strain evidence="2">BBA 69670</strain>
    </source>
</reference>
<keyword evidence="3" id="KW-1185">Reference proteome</keyword>
<protein>
    <submittedName>
        <fullName evidence="2">Cell wall alpha-1,3-glucan synthase ags1</fullName>
    </submittedName>
</protein>
<gene>
    <name evidence="2" type="ORF">RSOLAG22IIIB_06371</name>
</gene>
<accession>A0A0K6GDR2</accession>
<sequence length="810" mass="92050">MLHGPKRRNVDDILHYTAVDPKQDHWAGDDIEPGIEGYHRPDGSHEQDTETGMSLLQFCTYFKNLPQEQRRRALLTGLKSDGSPLIMNWLKDSLVLQREWLVPAIDIDSVSYTGRSPKFLKLVNITPWPDRARTLTTNNKLSIHHDGAIRPLSHSSVQNFCMAVLGNNGQFRLNVFLPKLDVERAANKRPKTYVTKPVMALWYDEVFLGALKSLSKTLPDNLIPAYLQIMQELPDCYETAEKHSIGAGQQGKVSKGYPIIPELLNLVIPVMRDMVHSQDRFLHLRGFFFHLFGMNLKTSAQSLSGQAGNNLVKHTLDVHSYIDFNSVNPADLVFDFGVEIMVDHSKLPDELQHITLLWNRPVATPLIMPNWRKPTVDAYCSSSVIGGWRGQSSQTPFNSGLFGGQAYLKDKNQTRVHQDRSLGAQFTPGDAIENGNRFKTDMKHLKDVWAVIWSYGVRFEYRAIAWVAMLLQQVPHERWLDTLFHGNALVAHPSALVARTKETFRSIYVDIIEVVQALPPAVRSQSDTRTLVVAVSYMIKALVKRPDDQSSSRKVVAALNMGTRAAHYGFPSVHPECLSADLTRIDLDKVPQEALVILDYFYRKGPAGARVKTSKVKNPLPPRQQPTANDSDSDLSAMQIAPVDNWTKEDQEWVKHFINHRFALHLWTIFPGRRTQVSHSLLEQPFTNNTWGQIVKPGIQKNPLVRGVNTFTAKVQEFFPHNWLTTRQHSVWQTYQTAVLKVLQDRAKTRAQGDVQGYNTKMREAIVQELEHWHFLPCSQNKLIWSYDGTGANRVYRVVANPNVTFKETM</sequence>